<sequence length="178" mass="20965">MKTGKKYFTLSSKKIEAALIEKNEEINYGGYLFLCFSIPSIASLLPFGTSYEYLSFFFLFDFIFYIIITSIGIIYAFQKETGSQLNILKYYICNYPGLYFLVYLVIKPIPYLVIALLYLVGIDAGQKNIIIEKYIESDFLKYTEVITNIFLYIFIFYFLNKKYRRFKLKIATKFNSIL</sequence>
<evidence type="ECO:0000313" key="2">
    <source>
        <dbReference type="EMBL" id="MFA9950062.1"/>
    </source>
</evidence>
<name>A0ABV4UEI6_9RHOO</name>
<accession>A0ABV4UEI6</accession>
<reference evidence="3" key="1">
    <citation type="submission" date="2024-06" db="EMBL/GenBank/DDBJ databases">
        <title>Radixoralia hellwigii gen. nov., sp nov., isolated from a root canal in the human oral cavity.</title>
        <authorList>
            <person name="Bartsch S."/>
            <person name="Wittmer A."/>
            <person name="Schulz A.-K."/>
            <person name="Neumann-Schaal M."/>
            <person name="Wolf J."/>
            <person name="Gronow S."/>
            <person name="Tennert C."/>
            <person name="Haecker G."/>
            <person name="Cieplik F."/>
            <person name="Al-Ahmad A."/>
        </authorList>
    </citation>
    <scope>NUCLEOTIDE SEQUENCE [LARGE SCALE GENOMIC DNA]</scope>
    <source>
        <strain evidence="3">Wk13</strain>
    </source>
</reference>
<feature type="transmembrane region" description="Helical" evidence="1">
    <location>
        <begin position="28"/>
        <end position="47"/>
    </location>
</feature>
<dbReference type="EMBL" id="JBEUWX010000002">
    <property type="protein sequence ID" value="MFA9950062.1"/>
    <property type="molecule type" value="Genomic_DNA"/>
</dbReference>
<evidence type="ECO:0000313" key="3">
    <source>
        <dbReference type="Proteomes" id="UP001574673"/>
    </source>
</evidence>
<dbReference type="Proteomes" id="UP001574673">
    <property type="component" value="Unassembled WGS sequence"/>
</dbReference>
<feature type="transmembrane region" description="Helical" evidence="1">
    <location>
        <begin position="53"/>
        <end position="77"/>
    </location>
</feature>
<evidence type="ECO:0000256" key="1">
    <source>
        <dbReference type="SAM" id="Phobius"/>
    </source>
</evidence>
<feature type="transmembrane region" description="Helical" evidence="1">
    <location>
        <begin position="98"/>
        <end position="119"/>
    </location>
</feature>
<organism evidence="2 3">
    <name type="scientific">Dentiradicibacter hellwigii</name>
    <dbReference type="NCBI Taxonomy" id="3149053"/>
    <lineage>
        <taxon>Bacteria</taxon>
        <taxon>Pseudomonadati</taxon>
        <taxon>Pseudomonadota</taxon>
        <taxon>Betaproteobacteria</taxon>
        <taxon>Rhodocyclales</taxon>
        <taxon>Rhodocyclaceae</taxon>
        <taxon>Dentiradicibacter</taxon>
    </lineage>
</organism>
<keyword evidence="1" id="KW-1133">Transmembrane helix</keyword>
<comment type="caution">
    <text evidence="2">The sequence shown here is derived from an EMBL/GenBank/DDBJ whole genome shotgun (WGS) entry which is preliminary data.</text>
</comment>
<gene>
    <name evidence="2" type="ORF">ABCS64_06985</name>
</gene>
<protein>
    <submittedName>
        <fullName evidence="2">Uncharacterized protein</fullName>
    </submittedName>
</protein>
<feature type="transmembrane region" description="Helical" evidence="1">
    <location>
        <begin position="139"/>
        <end position="159"/>
    </location>
</feature>
<dbReference type="RefSeq" id="WP_418891147.1">
    <property type="nucleotide sequence ID" value="NZ_JBEUWX010000002.1"/>
</dbReference>
<keyword evidence="3" id="KW-1185">Reference proteome</keyword>
<keyword evidence="1" id="KW-0812">Transmembrane</keyword>
<proteinExistence type="predicted"/>
<keyword evidence="1" id="KW-0472">Membrane</keyword>